<dbReference type="InParanoid" id="B7QEY9"/>
<dbReference type="EnsemblMetazoa" id="ISCW012024-RA">
    <property type="protein sequence ID" value="ISCW012024-PA"/>
    <property type="gene ID" value="ISCW012024"/>
</dbReference>
<dbReference type="EMBL" id="ABJB010264530">
    <property type="status" value="NOT_ANNOTATED_CDS"/>
    <property type="molecule type" value="Genomic_DNA"/>
</dbReference>
<dbReference type="EMBL" id="DS922985">
    <property type="protein sequence ID" value="EEC17411.1"/>
    <property type="molecule type" value="Genomic_DNA"/>
</dbReference>
<dbReference type="VEuPathDB" id="VectorBase:ISCI012024"/>
<name>B7QEY9_IXOSC</name>
<dbReference type="PaxDb" id="6945-B7QEY9"/>
<keyword evidence="3" id="KW-1185">Reference proteome</keyword>
<evidence type="ECO:0000313" key="3">
    <source>
        <dbReference type="Proteomes" id="UP000001555"/>
    </source>
</evidence>
<dbReference type="HOGENOM" id="CLU_1888064_0_0_1"/>
<sequence>MGGLSIALCTSFEFLRNFRFLSNDTANDTALEALKHAALPASPTSCAHCLYAPLCQNICSTYFTKVHPLYLMMYHIMLKQQILNPVSEISFLDKGPQEALEFHNVNVSVVQSSLTNVKICAWEDQFNNHMRHYLR</sequence>
<reference evidence="1 3" key="1">
    <citation type="submission" date="2008-03" db="EMBL/GenBank/DDBJ databases">
        <title>Annotation of Ixodes scapularis.</title>
        <authorList>
            <consortium name="Ixodes scapularis Genome Project Consortium"/>
            <person name="Caler E."/>
            <person name="Hannick L.I."/>
            <person name="Bidwell S."/>
            <person name="Joardar V."/>
            <person name="Thiagarajan M."/>
            <person name="Amedeo P."/>
            <person name="Galinsky K.J."/>
            <person name="Schobel S."/>
            <person name="Inman J."/>
            <person name="Hostetler J."/>
            <person name="Miller J."/>
            <person name="Hammond M."/>
            <person name="Megy K."/>
            <person name="Lawson D."/>
            <person name="Kodira C."/>
            <person name="Sutton G."/>
            <person name="Meyer J."/>
            <person name="Hill C.A."/>
            <person name="Birren B."/>
            <person name="Nene V."/>
            <person name="Collins F."/>
            <person name="Alarcon-Chaidez F."/>
            <person name="Wikel S."/>
            <person name="Strausberg R."/>
        </authorList>
    </citation>
    <scope>NUCLEOTIDE SEQUENCE [LARGE SCALE GENOMIC DNA]</scope>
    <source>
        <strain evidence="3">Wikel</strain>
        <strain evidence="1">Wikel colony</strain>
    </source>
</reference>
<evidence type="ECO:0000313" key="2">
    <source>
        <dbReference type="EnsemblMetazoa" id="ISCW012024-PA"/>
    </source>
</evidence>
<organism>
    <name type="scientific">Ixodes scapularis</name>
    <name type="common">Black-legged tick</name>
    <name type="synonym">Deer tick</name>
    <dbReference type="NCBI Taxonomy" id="6945"/>
    <lineage>
        <taxon>Eukaryota</taxon>
        <taxon>Metazoa</taxon>
        <taxon>Ecdysozoa</taxon>
        <taxon>Arthropoda</taxon>
        <taxon>Chelicerata</taxon>
        <taxon>Arachnida</taxon>
        <taxon>Acari</taxon>
        <taxon>Parasitiformes</taxon>
        <taxon>Ixodida</taxon>
        <taxon>Ixodoidea</taxon>
        <taxon>Ixodidae</taxon>
        <taxon>Ixodinae</taxon>
        <taxon>Ixodes</taxon>
    </lineage>
</organism>
<dbReference type="Proteomes" id="UP000001555">
    <property type="component" value="Unassembled WGS sequence"/>
</dbReference>
<gene>
    <name evidence="1" type="ORF">IscW_ISCW012024</name>
</gene>
<reference evidence="2" key="2">
    <citation type="submission" date="2020-05" db="UniProtKB">
        <authorList>
            <consortium name="EnsemblMetazoa"/>
        </authorList>
    </citation>
    <scope>IDENTIFICATION</scope>
    <source>
        <strain evidence="2">wikel</strain>
    </source>
</reference>
<protein>
    <submittedName>
        <fullName evidence="1 2">Uncharacterized protein</fullName>
    </submittedName>
</protein>
<dbReference type="VEuPathDB" id="VectorBase:ISCW012024"/>
<accession>B7QEY9</accession>
<evidence type="ECO:0000313" key="1">
    <source>
        <dbReference type="EMBL" id="EEC17411.1"/>
    </source>
</evidence>
<proteinExistence type="predicted"/>
<dbReference type="AlphaFoldDB" id="B7QEY9"/>